<dbReference type="InterPro" id="IPR051604">
    <property type="entry name" value="Ergot_Alk_Oxidoreductase"/>
</dbReference>
<evidence type="ECO:0000259" key="1">
    <source>
        <dbReference type="Pfam" id="PF13460"/>
    </source>
</evidence>
<reference evidence="2 3" key="1">
    <citation type="journal article" date="2019" name="Int. J. Syst. Evol. Microbiol.">
        <title>The Global Catalogue of Microorganisms (GCM) 10K type strain sequencing project: providing services to taxonomists for standard genome sequencing and annotation.</title>
        <authorList>
            <consortium name="The Broad Institute Genomics Platform"/>
            <consortium name="The Broad Institute Genome Sequencing Center for Infectious Disease"/>
            <person name="Wu L."/>
            <person name="Ma J."/>
        </authorList>
    </citation>
    <scope>NUCLEOTIDE SEQUENCE [LARGE SCALE GENOMIC DNA]</scope>
    <source>
        <strain evidence="2 3">JCM 15572</strain>
    </source>
</reference>
<dbReference type="SUPFAM" id="SSF51735">
    <property type="entry name" value="NAD(P)-binding Rossmann-fold domains"/>
    <property type="match status" value="1"/>
</dbReference>
<sequence length="238" mass="25303">MSRHAADGYRVDLTQPHTLAPALEGAKAVFLLTAADFLARGNLQDVVEVVRTAGVRRVVLLSSQGVGTKRHPSIHEDAVTGSGLEWTILRPGNFASNAYAWAESIRSHHVIQAPFVDVALPAVDPADIADVAAAALIEDGHANATYTLTGPAAVSPRQQAAAIQEVLGTPIQVTELTREQARQGMLAFMPAPVVESTLDILGSPTPGEQEVSPDVQHILGRAPRSFADWVTRNADAFR</sequence>
<accession>A0ABN2CWG5</accession>
<dbReference type="InterPro" id="IPR036291">
    <property type="entry name" value="NAD(P)-bd_dom_sf"/>
</dbReference>
<dbReference type="Pfam" id="PF13460">
    <property type="entry name" value="NAD_binding_10"/>
    <property type="match status" value="1"/>
</dbReference>
<evidence type="ECO:0000313" key="3">
    <source>
        <dbReference type="Proteomes" id="UP001501705"/>
    </source>
</evidence>
<evidence type="ECO:0000313" key="2">
    <source>
        <dbReference type="EMBL" id="GAA1565456.1"/>
    </source>
</evidence>
<feature type="domain" description="NAD(P)-binding" evidence="1">
    <location>
        <begin position="10"/>
        <end position="136"/>
    </location>
</feature>
<gene>
    <name evidence="2" type="ORF">GCM10009804_22670</name>
</gene>
<organism evidence="2 3">
    <name type="scientific">Kribbella hippodromi</name>
    <dbReference type="NCBI Taxonomy" id="434347"/>
    <lineage>
        <taxon>Bacteria</taxon>
        <taxon>Bacillati</taxon>
        <taxon>Actinomycetota</taxon>
        <taxon>Actinomycetes</taxon>
        <taxon>Propionibacteriales</taxon>
        <taxon>Kribbellaceae</taxon>
        <taxon>Kribbella</taxon>
    </lineage>
</organism>
<proteinExistence type="predicted"/>
<protein>
    <submittedName>
        <fullName evidence="2">NAD(P)H-binding protein</fullName>
    </submittedName>
</protein>
<name>A0ABN2CWG5_9ACTN</name>
<dbReference type="PANTHER" id="PTHR43162:SF1">
    <property type="entry name" value="PRESTALK A DIFFERENTIATION PROTEIN A"/>
    <property type="match status" value="1"/>
</dbReference>
<dbReference type="InterPro" id="IPR016040">
    <property type="entry name" value="NAD(P)-bd_dom"/>
</dbReference>
<dbReference type="Proteomes" id="UP001501705">
    <property type="component" value="Unassembled WGS sequence"/>
</dbReference>
<dbReference type="Gene3D" id="3.90.25.10">
    <property type="entry name" value="UDP-galactose 4-epimerase, domain 1"/>
    <property type="match status" value="1"/>
</dbReference>
<dbReference type="Gene3D" id="3.40.50.720">
    <property type="entry name" value="NAD(P)-binding Rossmann-like Domain"/>
    <property type="match status" value="1"/>
</dbReference>
<keyword evidence="3" id="KW-1185">Reference proteome</keyword>
<comment type="caution">
    <text evidence="2">The sequence shown here is derived from an EMBL/GenBank/DDBJ whole genome shotgun (WGS) entry which is preliminary data.</text>
</comment>
<dbReference type="PANTHER" id="PTHR43162">
    <property type="match status" value="1"/>
</dbReference>
<dbReference type="EMBL" id="BAAAPH010000006">
    <property type="protein sequence ID" value="GAA1565456.1"/>
    <property type="molecule type" value="Genomic_DNA"/>
</dbReference>